<dbReference type="AlphaFoldDB" id="A0A5B7J2D3"/>
<feature type="compositionally biased region" description="Polar residues" evidence="1">
    <location>
        <begin position="53"/>
        <end position="64"/>
    </location>
</feature>
<sequence>MTDSPSPCHEDPYANSATYTNTITVLTPTPSNAFASITPRLPTPPSRLITPTILASTEGKNNPIHQGING</sequence>
<reference evidence="2 3" key="1">
    <citation type="submission" date="2019-05" db="EMBL/GenBank/DDBJ databases">
        <title>Another draft genome of Portunus trituberculatus and its Hox gene families provides insights of decapod evolution.</title>
        <authorList>
            <person name="Jeong J.-H."/>
            <person name="Song I."/>
            <person name="Kim S."/>
            <person name="Choi T."/>
            <person name="Kim D."/>
            <person name="Ryu S."/>
            <person name="Kim W."/>
        </authorList>
    </citation>
    <scope>NUCLEOTIDE SEQUENCE [LARGE SCALE GENOMIC DNA]</scope>
    <source>
        <tissue evidence="2">Muscle</tissue>
    </source>
</reference>
<evidence type="ECO:0000313" key="2">
    <source>
        <dbReference type="EMBL" id="MPC88915.1"/>
    </source>
</evidence>
<protein>
    <submittedName>
        <fullName evidence="2">Uncharacterized protein</fullName>
    </submittedName>
</protein>
<accession>A0A5B7J2D3</accession>
<organism evidence="2 3">
    <name type="scientific">Portunus trituberculatus</name>
    <name type="common">Swimming crab</name>
    <name type="synonym">Neptunus trituberculatus</name>
    <dbReference type="NCBI Taxonomy" id="210409"/>
    <lineage>
        <taxon>Eukaryota</taxon>
        <taxon>Metazoa</taxon>
        <taxon>Ecdysozoa</taxon>
        <taxon>Arthropoda</taxon>
        <taxon>Crustacea</taxon>
        <taxon>Multicrustacea</taxon>
        <taxon>Malacostraca</taxon>
        <taxon>Eumalacostraca</taxon>
        <taxon>Eucarida</taxon>
        <taxon>Decapoda</taxon>
        <taxon>Pleocyemata</taxon>
        <taxon>Brachyura</taxon>
        <taxon>Eubrachyura</taxon>
        <taxon>Portunoidea</taxon>
        <taxon>Portunidae</taxon>
        <taxon>Portuninae</taxon>
        <taxon>Portunus</taxon>
    </lineage>
</organism>
<gene>
    <name evidence="2" type="ORF">E2C01_083839</name>
</gene>
<dbReference type="EMBL" id="VSRR010079332">
    <property type="protein sequence ID" value="MPC88915.1"/>
    <property type="molecule type" value="Genomic_DNA"/>
</dbReference>
<evidence type="ECO:0000256" key="1">
    <source>
        <dbReference type="SAM" id="MobiDB-lite"/>
    </source>
</evidence>
<feature type="region of interest" description="Disordered" evidence="1">
    <location>
        <begin position="36"/>
        <end position="70"/>
    </location>
</feature>
<evidence type="ECO:0000313" key="3">
    <source>
        <dbReference type="Proteomes" id="UP000324222"/>
    </source>
</evidence>
<keyword evidence="3" id="KW-1185">Reference proteome</keyword>
<dbReference type="Proteomes" id="UP000324222">
    <property type="component" value="Unassembled WGS sequence"/>
</dbReference>
<proteinExistence type="predicted"/>
<name>A0A5B7J2D3_PORTR</name>
<comment type="caution">
    <text evidence="2">The sequence shown here is derived from an EMBL/GenBank/DDBJ whole genome shotgun (WGS) entry which is preliminary data.</text>
</comment>